<evidence type="ECO:0000256" key="1">
    <source>
        <dbReference type="ARBA" id="ARBA00004123"/>
    </source>
</evidence>
<keyword evidence="8 13" id="KW-1133">Transmembrane helix</keyword>
<keyword evidence="11" id="KW-0863">Zinc-finger</keyword>
<dbReference type="SMART" id="SM00343">
    <property type="entry name" value="ZnF_C2HC"/>
    <property type="match status" value="1"/>
</dbReference>
<keyword evidence="11" id="KW-0479">Metal-binding</keyword>
<dbReference type="InterPro" id="IPR027417">
    <property type="entry name" value="P-loop_NTPase"/>
</dbReference>
<dbReference type="InterPro" id="IPR036875">
    <property type="entry name" value="Znf_CCHC_sf"/>
</dbReference>
<dbReference type="SMART" id="SM00487">
    <property type="entry name" value="DEXDc"/>
    <property type="match status" value="1"/>
</dbReference>
<dbReference type="GO" id="GO:0016787">
    <property type="term" value="F:hydrolase activity"/>
    <property type="evidence" value="ECO:0007669"/>
    <property type="project" value="UniProtKB-KW"/>
</dbReference>
<evidence type="ECO:0000259" key="14">
    <source>
        <dbReference type="PROSITE" id="PS50158"/>
    </source>
</evidence>
<dbReference type="GO" id="GO:0005524">
    <property type="term" value="F:ATP binding"/>
    <property type="evidence" value="ECO:0007669"/>
    <property type="project" value="UniProtKB-KW"/>
</dbReference>
<feature type="domain" description="Helicase ATP-binding" evidence="17">
    <location>
        <begin position="195"/>
        <end position="359"/>
    </location>
</feature>
<gene>
    <name evidence="19" type="ORF">QTP70_030813</name>
</gene>
<dbReference type="Gene3D" id="3.40.50.10810">
    <property type="entry name" value="Tandem AAA-ATPase domain"/>
    <property type="match status" value="1"/>
</dbReference>
<dbReference type="GO" id="GO:0005737">
    <property type="term" value="C:cytoplasm"/>
    <property type="evidence" value="ECO:0007669"/>
    <property type="project" value="UniProtKB-ARBA"/>
</dbReference>
<accession>A0AAE0VDS0</accession>
<dbReference type="SUPFAM" id="SSF52540">
    <property type="entry name" value="P-loop containing nucleoside triphosphate hydrolases"/>
    <property type="match status" value="3"/>
</dbReference>
<dbReference type="Pfam" id="PF04178">
    <property type="entry name" value="Got1"/>
    <property type="match status" value="1"/>
</dbReference>
<feature type="transmembrane region" description="Helical" evidence="13">
    <location>
        <begin position="128"/>
        <end position="149"/>
    </location>
</feature>
<dbReference type="InterPro" id="IPR002589">
    <property type="entry name" value="Macro_dom"/>
</dbReference>
<keyword evidence="10" id="KW-0539">Nucleus</keyword>
<evidence type="ECO:0000259" key="17">
    <source>
        <dbReference type="PROSITE" id="PS51192"/>
    </source>
</evidence>
<dbReference type="PANTHER" id="PTHR47157">
    <property type="entry name" value="CHROMODOMAIN-HELICASE-DNA-BINDING PROTEIN 1-LIKE"/>
    <property type="match status" value="1"/>
</dbReference>
<dbReference type="GO" id="GO:0003676">
    <property type="term" value="F:nucleic acid binding"/>
    <property type="evidence" value="ECO:0007669"/>
    <property type="project" value="InterPro"/>
</dbReference>
<reference evidence="19" key="1">
    <citation type="submission" date="2023-06" db="EMBL/GenBank/DDBJ databases">
        <title>Male Hemibagrus guttatus genome.</title>
        <authorList>
            <person name="Bian C."/>
        </authorList>
    </citation>
    <scope>NUCLEOTIDE SEQUENCE</scope>
    <source>
        <strain evidence="19">Male_cb2023</strain>
        <tissue evidence="19">Muscle</tissue>
    </source>
</reference>
<dbReference type="PANTHER" id="PTHR47157:SF1">
    <property type="entry name" value="CHROMODOMAIN-HELICASE-DNA-BINDING PROTEIN 1-LIKE"/>
    <property type="match status" value="1"/>
</dbReference>
<dbReference type="SUPFAM" id="SSF52949">
    <property type="entry name" value="Macro domain-like"/>
    <property type="match status" value="1"/>
</dbReference>
<evidence type="ECO:0000313" key="19">
    <source>
        <dbReference type="EMBL" id="KAK3557614.1"/>
    </source>
</evidence>
<dbReference type="InterPro" id="IPR049730">
    <property type="entry name" value="SNF2/RAD54-like_C"/>
</dbReference>
<evidence type="ECO:0000259" key="16">
    <source>
        <dbReference type="PROSITE" id="PS51154"/>
    </source>
</evidence>
<evidence type="ECO:0000256" key="2">
    <source>
        <dbReference type="ARBA" id="ARBA00004141"/>
    </source>
</evidence>
<comment type="similarity">
    <text evidence="3">Belongs to the SNF2/RAD54 helicase family.</text>
</comment>
<evidence type="ECO:0000256" key="7">
    <source>
        <dbReference type="ARBA" id="ARBA00022840"/>
    </source>
</evidence>
<evidence type="ECO:0000256" key="6">
    <source>
        <dbReference type="ARBA" id="ARBA00022801"/>
    </source>
</evidence>
<dbReference type="PROSITE" id="PS51154">
    <property type="entry name" value="MACRO"/>
    <property type="match status" value="1"/>
</dbReference>
<dbReference type="InterPro" id="IPR007305">
    <property type="entry name" value="Vesicle_transpt_Got1/SFT2"/>
</dbReference>
<keyword evidence="4 13" id="KW-0812">Transmembrane</keyword>
<evidence type="ECO:0000256" key="5">
    <source>
        <dbReference type="ARBA" id="ARBA00022741"/>
    </source>
</evidence>
<feature type="compositionally biased region" description="Basic and acidic residues" evidence="12">
    <location>
        <begin position="622"/>
        <end position="643"/>
    </location>
</feature>
<feature type="domain" description="Helicase C-terminal" evidence="18">
    <location>
        <begin position="695"/>
        <end position="874"/>
    </location>
</feature>
<evidence type="ECO:0000256" key="11">
    <source>
        <dbReference type="PROSITE-ProRule" id="PRU00047"/>
    </source>
</evidence>
<evidence type="ECO:0000256" key="8">
    <source>
        <dbReference type="ARBA" id="ARBA00022989"/>
    </source>
</evidence>
<dbReference type="EMBL" id="JAUCMX010000001">
    <property type="protein sequence ID" value="KAK3557614.1"/>
    <property type="molecule type" value="Genomic_DNA"/>
</dbReference>
<evidence type="ECO:0000259" key="18">
    <source>
        <dbReference type="PROSITE" id="PS51194"/>
    </source>
</evidence>
<dbReference type="GO" id="GO:0016192">
    <property type="term" value="P:vesicle-mediated transport"/>
    <property type="evidence" value="ECO:0007669"/>
    <property type="project" value="InterPro"/>
</dbReference>
<evidence type="ECO:0000256" key="4">
    <source>
        <dbReference type="ARBA" id="ARBA00022692"/>
    </source>
</evidence>
<feature type="transmembrane region" description="Helical" evidence="13">
    <location>
        <begin position="39"/>
        <end position="61"/>
    </location>
</feature>
<dbReference type="GO" id="GO:0003678">
    <property type="term" value="F:DNA helicase activity"/>
    <property type="evidence" value="ECO:0007669"/>
    <property type="project" value="InterPro"/>
</dbReference>
<sequence length="1302" mass="146946">MDKLRAVLSGRDGNTNSTPNIVETVNEASTLSWRTRVRGFAVCMGLGVFCSILGVCCLFIPKIGLILFIVFYTFGNICSLASTLFLMGPKKQLKRMFDKTRVVATVVMLVCLVLTLCAAFWWKIFALTLLFVILQVIAFTWYGLSYIPFARFLKAVEKEIEEKEESQLKESDFRKWGLTGVTLKPYQLHGVRWLTQCMKTLRGCILGDEMGLGKTCQAISLMMYARGHLRTKKPFLVLCPLTAVDNWMFEITRFSPSLSVVWYKGDKNERAEILRNMEKKPFDILLIHYEICQNDAPALKRWKWNILVVDEAQRVKNEFSKLHQTLTEFSVDFRLLLTGTPIQNNLQEVYSLLTFIQPSVFPPDATTEFVNTYADIQTQSSKAKELHQVLQPFLLRRVKAEVETELPKKISVVVFHGMSALQKKYYKAILMKNLTVFRRDPGNNTRLQNTLMQLRKCVSHPYLFDGVEPEPFEIGEHLVEASGKLSLLDSILPNLQEEGHHILMFSQMTRMLDIVQDYLEYRDADIKCFKCGRTGHLVRACPERQSDTGVSERPGQEAAVPAVVVPPEATVRTAAESPGVAAAPEQTESEPHQSVNQPAAQKPTGATTTPEEPCAAEPVTVRPEEIERDQEKPCLTEPDLERPCSVDSGAVLELPVLAEAGTEVRSCRLEAPVTTPVHGDGGDVGMEETSPLLKQTVRFYSKLYSSEWSGAQIVEESFLKNLPKLSEQAARELVGELTLAEFHKALQGMENGRAPGYSYERLDGSVRAEERTLAIKNFSDNKTFIFLLSTKAGGVGLNLVAADTVIFLDSDFNPQNDLQAEARAHRIGQTRTVKVIRLLGRDTVEEIIYFRALAKLQLTNTVIKEGQFSLMDKNQAAGQLQLSEILKFGVHKLLSSDESSVQHVDVQEILGESRDGQWVIDEENLRPAEEEEAEDQERKTHMYVFEGTDYSKIPSMEDEKRFELMLGEQSTSLEDTGKEGRSLRHKTGVLFSGELPSTSRIKRPLTESELEKRRQKKEENAAKRARVQEEKKKQREEQKYKKKMAWWASCGYKSLCLPSADSEGEDVEEEEDMSSVTSTDSDDTAIRYVLGDVTHPQAESEDAIIVHCVDDSGGWGRGGLFTALEIRSDEVKKQYELAGEMEDLELGNVLLFPIDDKQSRLSGRDCLALIVAQRRDKANRLSGICLTALDEGLKKIYRAAKQKKASVHLPRIGHATKGFNWYGTERLIRKHLASRGIPTFMYPSTRLSAVFPLMTITHSFPRELQDMCQQYSQAVLVKKTWLESCFAKQRKLSTSKYILHLE</sequence>
<dbReference type="GO" id="GO:0005634">
    <property type="term" value="C:nucleus"/>
    <property type="evidence" value="ECO:0007669"/>
    <property type="project" value="UniProtKB-SubCell"/>
</dbReference>
<comment type="caution">
    <text evidence="19">The sequence shown here is derived from an EMBL/GenBank/DDBJ whole genome shotgun (WGS) entry which is preliminary data.</text>
</comment>
<dbReference type="PROSITE" id="PS51194">
    <property type="entry name" value="HELICASE_CTER"/>
    <property type="match status" value="1"/>
</dbReference>
<comment type="subcellular location">
    <subcellularLocation>
        <location evidence="2">Membrane</location>
        <topology evidence="2">Multi-pass membrane protein</topology>
    </subcellularLocation>
    <subcellularLocation>
        <location evidence="1">Nucleus</location>
    </subcellularLocation>
</comment>
<feature type="domain" description="CCHC-type" evidence="14">
    <location>
        <begin position="527"/>
        <end position="543"/>
    </location>
</feature>
<dbReference type="InterPro" id="IPR043472">
    <property type="entry name" value="Macro_dom-like"/>
</dbReference>
<evidence type="ECO:0000256" key="9">
    <source>
        <dbReference type="ARBA" id="ARBA00023136"/>
    </source>
</evidence>
<dbReference type="FunFam" id="3.40.50.10810:FF:000037">
    <property type="entry name" value="chromodomain-helicase-DNA-binding protein 1-like isoform X1"/>
    <property type="match status" value="1"/>
</dbReference>
<feature type="region of interest" description="Disordered" evidence="12">
    <location>
        <begin position="994"/>
        <end position="1035"/>
    </location>
</feature>
<feature type="domain" description="Macro" evidence="16">
    <location>
        <begin position="1073"/>
        <end position="1248"/>
    </location>
</feature>
<dbReference type="Pfam" id="PF00176">
    <property type="entry name" value="SNF2-rel_dom"/>
    <property type="match status" value="1"/>
</dbReference>
<dbReference type="InterPro" id="IPR001878">
    <property type="entry name" value="Znf_CCHC"/>
</dbReference>
<protein>
    <submittedName>
        <fullName evidence="19">Uncharacterized protein</fullName>
    </submittedName>
</protein>
<evidence type="ECO:0000256" key="12">
    <source>
        <dbReference type="SAM" id="MobiDB-lite"/>
    </source>
</evidence>
<feature type="transmembrane region" description="Helical" evidence="13">
    <location>
        <begin position="67"/>
        <end position="88"/>
    </location>
</feature>
<dbReference type="Pfam" id="PF00098">
    <property type="entry name" value="zf-CCHC"/>
    <property type="match status" value="1"/>
</dbReference>
<evidence type="ECO:0000256" key="13">
    <source>
        <dbReference type="SAM" id="Phobius"/>
    </source>
</evidence>
<dbReference type="GO" id="GO:0016020">
    <property type="term" value="C:membrane"/>
    <property type="evidence" value="ECO:0007669"/>
    <property type="project" value="UniProtKB-SubCell"/>
</dbReference>
<dbReference type="GO" id="GO:0012505">
    <property type="term" value="C:endomembrane system"/>
    <property type="evidence" value="ECO:0007669"/>
    <property type="project" value="UniProtKB-ARBA"/>
</dbReference>
<feature type="compositionally biased region" description="Acidic residues" evidence="12">
    <location>
        <begin position="1062"/>
        <end position="1073"/>
    </location>
</feature>
<feature type="region of interest" description="Disordered" evidence="12">
    <location>
        <begin position="575"/>
        <end position="643"/>
    </location>
</feature>
<evidence type="ECO:0000313" key="20">
    <source>
        <dbReference type="Proteomes" id="UP001274896"/>
    </source>
</evidence>
<dbReference type="CDD" id="cd03331">
    <property type="entry name" value="Macro_Poa1p-like_SNF2"/>
    <property type="match status" value="1"/>
</dbReference>
<keyword evidence="5" id="KW-0547">Nucleotide-binding</keyword>
<keyword evidence="7" id="KW-0067">ATP-binding</keyword>
<dbReference type="InterPro" id="IPR001650">
    <property type="entry name" value="Helicase_C-like"/>
</dbReference>
<dbReference type="Proteomes" id="UP001274896">
    <property type="component" value="Unassembled WGS sequence"/>
</dbReference>
<keyword evidence="11" id="KW-0862">Zinc</keyword>
<dbReference type="SUPFAM" id="SSF57756">
    <property type="entry name" value="Retrovirus zinc finger-like domains"/>
    <property type="match status" value="1"/>
</dbReference>
<feature type="compositionally biased region" description="Polar residues" evidence="12">
    <location>
        <begin position="592"/>
        <end position="610"/>
    </location>
</feature>
<name>A0AAE0VDS0_9TELE</name>
<keyword evidence="6" id="KW-0378">Hydrolase</keyword>
<keyword evidence="9 13" id="KW-0472">Membrane</keyword>
<dbReference type="PROSITE" id="PS51192">
    <property type="entry name" value="HELICASE_ATP_BIND_1"/>
    <property type="match status" value="1"/>
</dbReference>
<dbReference type="InterPro" id="IPR031053">
    <property type="entry name" value="ALC1"/>
</dbReference>
<dbReference type="GO" id="GO:0006281">
    <property type="term" value="P:DNA repair"/>
    <property type="evidence" value="ECO:0007669"/>
    <property type="project" value="InterPro"/>
</dbReference>
<dbReference type="Gene3D" id="3.40.220.10">
    <property type="entry name" value="Leucine Aminopeptidase, subunit E, domain 1"/>
    <property type="match status" value="1"/>
</dbReference>
<dbReference type="InterPro" id="IPR014001">
    <property type="entry name" value="Helicase_ATP-bd"/>
</dbReference>
<dbReference type="InterPro" id="IPR000330">
    <property type="entry name" value="SNF2_N"/>
</dbReference>
<dbReference type="GO" id="GO:0008270">
    <property type="term" value="F:zinc ion binding"/>
    <property type="evidence" value="ECO:0007669"/>
    <property type="project" value="UniProtKB-KW"/>
</dbReference>
<feature type="compositionally biased region" description="Basic and acidic residues" evidence="12">
    <location>
        <begin position="1004"/>
        <end position="1035"/>
    </location>
</feature>
<evidence type="ECO:0000256" key="3">
    <source>
        <dbReference type="ARBA" id="ARBA00007025"/>
    </source>
</evidence>
<evidence type="ECO:0000259" key="15">
    <source>
        <dbReference type="PROSITE" id="PS50172"/>
    </source>
</evidence>
<dbReference type="InterPro" id="IPR038718">
    <property type="entry name" value="SNF2-like_sf"/>
</dbReference>
<proteinExistence type="inferred from homology"/>
<dbReference type="PROSITE" id="PS50158">
    <property type="entry name" value="ZF_CCHC"/>
    <property type="match status" value="1"/>
</dbReference>
<feature type="domain" description="BRCT" evidence="15">
    <location>
        <begin position="1276"/>
        <end position="1299"/>
    </location>
</feature>
<dbReference type="Gene3D" id="3.40.50.300">
    <property type="entry name" value="P-loop containing nucleotide triphosphate hydrolases"/>
    <property type="match status" value="2"/>
</dbReference>
<feature type="transmembrane region" description="Helical" evidence="13">
    <location>
        <begin position="100"/>
        <end position="122"/>
    </location>
</feature>
<dbReference type="CDD" id="cd18793">
    <property type="entry name" value="SF2_C_SNF"/>
    <property type="match status" value="1"/>
</dbReference>
<dbReference type="PROSITE" id="PS50172">
    <property type="entry name" value="BRCT"/>
    <property type="match status" value="1"/>
</dbReference>
<evidence type="ECO:0000256" key="10">
    <source>
        <dbReference type="ARBA" id="ARBA00023242"/>
    </source>
</evidence>
<organism evidence="19 20">
    <name type="scientific">Hemibagrus guttatus</name>
    <dbReference type="NCBI Taxonomy" id="175788"/>
    <lineage>
        <taxon>Eukaryota</taxon>
        <taxon>Metazoa</taxon>
        <taxon>Chordata</taxon>
        <taxon>Craniata</taxon>
        <taxon>Vertebrata</taxon>
        <taxon>Euteleostomi</taxon>
        <taxon>Actinopterygii</taxon>
        <taxon>Neopterygii</taxon>
        <taxon>Teleostei</taxon>
        <taxon>Ostariophysi</taxon>
        <taxon>Siluriformes</taxon>
        <taxon>Bagridae</taxon>
        <taxon>Hemibagrus</taxon>
    </lineage>
</organism>
<dbReference type="SMART" id="SM00490">
    <property type="entry name" value="HELICc"/>
    <property type="match status" value="1"/>
</dbReference>
<keyword evidence="20" id="KW-1185">Reference proteome</keyword>
<dbReference type="InterPro" id="IPR001357">
    <property type="entry name" value="BRCT_dom"/>
</dbReference>
<feature type="region of interest" description="Disordered" evidence="12">
    <location>
        <begin position="1059"/>
        <end position="1079"/>
    </location>
</feature>
<dbReference type="GO" id="GO:0006338">
    <property type="term" value="P:chromatin remodeling"/>
    <property type="evidence" value="ECO:0007669"/>
    <property type="project" value="InterPro"/>
</dbReference>
<dbReference type="Pfam" id="PF00271">
    <property type="entry name" value="Helicase_C"/>
    <property type="match status" value="1"/>
</dbReference>